<name>A0A6J4MWE0_9BACT</name>
<dbReference type="InterPro" id="IPR013249">
    <property type="entry name" value="RNA_pol_sigma70_r4_t2"/>
</dbReference>
<dbReference type="AlphaFoldDB" id="A0A6J4MWE0"/>
<dbReference type="InterPro" id="IPR000838">
    <property type="entry name" value="RNA_pol_sigma70_ECF_CS"/>
</dbReference>
<dbReference type="NCBIfam" id="TIGR02937">
    <property type="entry name" value="sigma70-ECF"/>
    <property type="match status" value="1"/>
</dbReference>
<comment type="similarity">
    <text evidence="1 6">Belongs to the sigma-70 factor family. ECF subfamily.</text>
</comment>
<sequence length="196" mass="22902">MNATPVSDHELVTRAQLGSEKAYRELLDRYQRPVFSIIFRMIRDREQAEDLAQETFVRVFNHIGRYDPRYKFSSWIFKIATNLTIDWIRRKELKTVSIDGSRNAVTSDEMEASAITIVSEDENPEELLEAKELGEEIEQAIGKLRPEYRAAILLRHVEGREYQEIAEIMALPLGTVKTYIHRGRNELRDTLQHLRV</sequence>
<dbReference type="GO" id="GO:0006352">
    <property type="term" value="P:DNA-templated transcription initiation"/>
    <property type="evidence" value="ECO:0007669"/>
    <property type="project" value="InterPro"/>
</dbReference>
<dbReference type="Pfam" id="PF04542">
    <property type="entry name" value="Sigma70_r2"/>
    <property type="match status" value="1"/>
</dbReference>
<dbReference type="InterPro" id="IPR007627">
    <property type="entry name" value="RNA_pol_sigma70_r2"/>
</dbReference>
<organism evidence="9">
    <name type="scientific">uncultured Gemmatimonadota bacterium</name>
    <dbReference type="NCBI Taxonomy" id="203437"/>
    <lineage>
        <taxon>Bacteria</taxon>
        <taxon>Pseudomonadati</taxon>
        <taxon>Gemmatimonadota</taxon>
        <taxon>environmental samples</taxon>
    </lineage>
</organism>
<gene>
    <name evidence="9" type="ORF">AVDCRST_MAG89-4572</name>
</gene>
<evidence type="ECO:0000256" key="5">
    <source>
        <dbReference type="ARBA" id="ARBA00023163"/>
    </source>
</evidence>
<dbReference type="GO" id="GO:0003677">
    <property type="term" value="F:DNA binding"/>
    <property type="evidence" value="ECO:0007669"/>
    <property type="project" value="UniProtKB-KW"/>
</dbReference>
<keyword evidence="2 6" id="KW-0805">Transcription regulation</keyword>
<proteinExistence type="inferred from homology"/>
<evidence type="ECO:0000256" key="4">
    <source>
        <dbReference type="ARBA" id="ARBA00023125"/>
    </source>
</evidence>
<dbReference type="PANTHER" id="PTHR43133:SF8">
    <property type="entry name" value="RNA POLYMERASE SIGMA FACTOR HI_1459-RELATED"/>
    <property type="match status" value="1"/>
</dbReference>
<keyword evidence="5 6" id="KW-0804">Transcription</keyword>
<evidence type="ECO:0000256" key="1">
    <source>
        <dbReference type="ARBA" id="ARBA00010641"/>
    </source>
</evidence>
<dbReference type="InterPro" id="IPR013325">
    <property type="entry name" value="RNA_pol_sigma_r2"/>
</dbReference>
<dbReference type="SUPFAM" id="SSF88946">
    <property type="entry name" value="Sigma2 domain of RNA polymerase sigma factors"/>
    <property type="match status" value="1"/>
</dbReference>
<dbReference type="InterPro" id="IPR014284">
    <property type="entry name" value="RNA_pol_sigma-70_dom"/>
</dbReference>
<dbReference type="SUPFAM" id="SSF88659">
    <property type="entry name" value="Sigma3 and sigma4 domains of RNA polymerase sigma factors"/>
    <property type="match status" value="1"/>
</dbReference>
<dbReference type="InterPro" id="IPR039425">
    <property type="entry name" value="RNA_pol_sigma-70-like"/>
</dbReference>
<reference evidence="9" key="1">
    <citation type="submission" date="2020-02" db="EMBL/GenBank/DDBJ databases">
        <authorList>
            <person name="Meier V. D."/>
        </authorList>
    </citation>
    <scope>NUCLEOTIDE SEQUENCE</scope>
    <source>
        <strain evidence="9">AVDCRST_MAG89</strain>
    </source>
</reference>
<dbReference type="InterPro" id="IPR036388">
    <property type="entry name" value="WH-like_DNA-bd_sf"/>
</dbReference>
<dbReference type="PROSITE" id="PS01063">
    <property type="entry name" value="SIGMA70_ECF"/>
    <property type="match status" value="1"/>
</dbReference>
<dbReference type="GO" id="GO:0016987">
    <property type="term" value="F:sigma factor activity"/>
    <property type="evidence" value="ECO:0007669"/>
    <property type="project" value="UniProtKB-KW"/>
</dbReference>
<dbReference type="Gene3D" id="1.10.10.10">
    <property type="entry name" value="Winged helix-like DNA-binding domain superfamily/Winged helix DNA-binding domain"/>
    <property type="match status" value="1"/>
</dbReference>
<accession>A0A6J4MWE0</accession>
<evidence type="ECO:0000259" key="7">
    <source>
        <dbReference type="Pfam" id="PF04542"/>
    </source>
</evidence>
<dbReference type="InterPro" id="IPR013324">
    <property type="entry name" value="RNA_pol_sigma_r3/r4-like"/>
</dbReference>
<dbReference type="CDD" id="cd06171">
    <property type="entry name" value="Sigma70_r4"/>
    <property type="match status" value="1"/>
</dbReference>
<evidence type="ECO:0000313" key="9">
    <source>
        <dbReference type="EMBL" id="CAA9370729.1"/>
    </source>
</evidence>
<feature type="domain" description="RNA polymerase sigma factor 70 region 4 type 2" evidence="8">
    <location>
        <begin position="135"/>
        <end position="187"/>
    </location>
</feature>
<protein>
    <recommendedName>
        <fullName evidence="6">RNA polymerase sigma factor</fullName>
    </recommendedName>
</protein>
<evidence type="ECO:0000256" key="2">
    <source>
        <dbReference type="ARBA" id="ARBA00023015"/>
    </source>
</evidence>
<dbReference type="Gene3D" id="1.10.1740.10">
    <property type="match status" value="1"/>
</dbReference>
<keyword evidence="4 6" id="KW-0238">DNA-binding</keyword>
<evidence type="ECO:0000256" key="3">
    <source>
        <dbReference type="ARBA" id="ARBA00023082"/>
    </source>
</evidence>
<feature type="domain" description="RNA polymerase sigma-70 region 2" evidence="7">
    <location>
        <begin position="26"/>
        <end position="91"/>
    </location>
</feature>
<dbReference type="Pfam" id="PF08281">
    <property type="entry name" value="Sigma70_r4_2"/>
    <property type="match status" value="1"/>
</dbReference>
<dbReference type="PANTHER" id="PTHR43133">
    <property type="entry name" value="RNA POLYMERASE ECF-TYPE SIGMA FACTO"/>
    <property type="match status" value="1"/>
</dbReference>
<dbReference type="EMBL" id="CADCTV010000958">
    <property type="protein sequence ID" value="CAA9370729.1"/>
    <property type="molecule type" value="Genomic_DNA"/>
</dbReference>
<keyword evidence="3 6" id="KW-0731">Sigma factor</keyword>
<evidence type="ECO:0000256" key="6">
    <source>
        <dbReference type="RuleBase" id="RU000716"/>
    </source>
</evidence>
<evidence type="ECO:0000259" key="8">
    <source>
        <dbReference type="Pfam" id="PF08281"/>
    </source>
</evidence>